<dbReference type="EMBL" id="GBXM01094359">
    <property type="protein sequence ID" value="JAH14218.1"/>
    <property type="molecule type" value="Transcribed_RNA"/>
</dbReference>
<dbReference type="EMBL" id="GBXM01106870">
    <property type="protein sequence ID" value="JAH01707.1"/>
    <property type="molecule type" value="Transcribed_RNA"/>
</dbReference>
<sequence>MSQKYHYNPIKKTGGKLQFSITCILQLFLQSELKIYEIIYSM</sequence>
<proteinExistence type="predicted"/>
<reference evidence="1" key="1">
    <citation type="submission" date="2014-11" db="EMBL/GenBank/DDBJ databases">
        <authorList>
            <person name="Amaro Gonzalez C."/>
        </authorList>
    </citation>
    <scope>NUCLEOTIDE SEQUENCE</scope>
</reference>
<reference evidence="1" key="2">
    <citation type="journal article" date="2015" name="Fish Shellfish Immunol.">
        <title>Early steps in the European eel (Anguilla anguilla)-Vibrio vulnificus interaction in the gills: Role of the RtxA13 toxin.</title>
        <authorList>
            <person name="Callol A."/>
            <person name="Pajuelo D."/>
            <person name="Ebbesson L."/>
            <person name="Teles M."/>
            <person name="MacKenzie S."/>
            <person name="Amaro C."/>
        </authorList>
    </citation>
    <scope>NUCLEOTIDE SEQUENCE</scope>
</reference>
<evidence type="ECO:0000313" key="1">
    <source>
        <dbReference type="EMBL" id="JAH14218.1"/>
    </source>
</evidence>
<dbReference type="EMBL" id="GBXM01099652">
    <property type="protein sequence ID" value="JAH08925.1"/>
    <property type="molecule type" value="Transcribed_RNA"/>
</dbReference>
<accession>A0A0E9QDM4</accession>
<organism evidence="1">
    <name type="scientific">Anguilla anguilla</name>
    <name type="common">European freshwater eel</name>
    <name type="synonym">Muraena anguilla</name>
    <dbReference type="NCBI Taxonomy" id="7936"/>
    <lineage>
        <taxon>Eukaryota</taxon>
        <taxon>Metazoa</taxon>
        <taxon>Chordata</taxon>
        <taxon>Craniata</taxon>
        <taxon>Vertebrata</taxon>
        <taxon>Euteleostomi</taxon>
        <taxon>Actinopterygii</taxon>
        <taxon>Neopterygii</taxon>
        <taxon>Teleostei</taxon>
        <taxon>Anguilliformes</taxon>
        <taxon>Anguillidae</taxon>
        <taxon>Anguilla</taxon>
    </lineage>
</organism>
<protein>
    <submittedName>
        <fullName evidence="1">Uncharacterized protein</fullName>
    </submittedName>
</protein>
<dbReference type="AlphaFoldDB" id="A0A0E9QDM4"/>
<name>A0A0E9QDM4_ANGAN</name>